<name>A0A183GHA5_HELPZ</name>
<accession>A0A3P8G3V2</accession>
<dbReference type="Proteomes" id="UP000050761">
    <property type="component" value="Unassembled WGS sequence"/>
</dbReference>
<reference evidence="1 2" key="1">
    <citation type="submission" date="2018-11" db="EMBL/GenBank/DDBJ databases">
        <authorList>
            <consortium name="Pathogen Informatics"/>
        </authorList>
    </citation>
    <scope>NUCLEOTIDE SEQUENCE [LARGE SCALE GENOMIC DNA]</scope>
</reference>
<proteinExistence type="predicted"/>
<evidence type="ECO:0000313" key="1">
    <source>
        <dbReference type="EMBL" id="VDP29163.1"/>
    </source>
</evidence>
<protein>
    <submittedName>
        <fullName evidence="3">Protein kinase domain-containing protein</fullName>
    </submittedName>
</protein>
<accession>A0A183GHA5</accession>
<dbReference type="EMBL" id="UZAH01033489">
    <property type="protein sequence ID" value="VDP29163.1"/>
    <property type="molecule type" value="Genomic_DNA"/>
</dbReference>
<dbReference type="WBParaSite" id="HPBE_0002193401-mRNA-1">
    <property type="protein sequence ID" value="HPBE_0002193401-mRNA-1"/>
    <property type="gene ID" value="HPBE_0002193401"/>
</dbReference>
<dbReference type="AlphaFoldDB" id="A0A183GHA5"/>
<evidence type="ECO:0000313" key="2">
    <source>
        <dbReference type="Proteomes" id="UP000050761"/>
    </source>
</evidence>
<organism evidence="2 3">
    <name type="scientific">Heligmosomoides polygyrus</name>
    <name type="common">Parasitic roundworm</name>
    <dbReference type="NCBI Taxonomy" id="6339"/>
    <lineage>
        <taxon>Eukaryota</taxon>
        <taxon>Metazoa</taxon>
        <taxon>Ecdysozoa</taxon>
        <taxon>Nematoda</taxon>
        <taxon>Chromadorea</taxon>
        <taxon>Rhabditida</taxon>
        <taxon>Rhabditina</taxon>
        <taxon>Rhabditomorpha</taxon>
        <taxon>Strongyloidea</taxon>
        <taxon>Heligmosomidae</taxon>
        <taxon>Heligmosomoides</taxon>
    </lineage>
</organism>
<sequence>MWPVAPILYHDGWNTICRGTPLFFPFQYENVNAKEKVRGRGTGPLIRSALELSDICLGTDPYYKRTPFTEHQVVHFLEKVQTMGDKLKVGKIEASSVKLGKRRKPNELAIDVTDIAKISS</sequence>
<reference evidence="3" key="2">
    <citation type="submission" date="2019-09" db="UniProtKB">
        <authorList>
            <consortium name="WormBaseParasite"/>
        </authorList>
    </citation>
    <scope>IDENTIFICATION</scope>
</reference>
<evidence type="ECO:0000313" key="3">
    <source>
        <dbReference type="WBParaSite" id="HPBE_0002193401-mRNA-1"/>
    </source>
</evidence>
<keyword evidence="2" id="KW-1185">Reference proteome</keyword>
<gene>
    <name evidence="1" type="ORF">HPBE_LOCUS21933</name>
</gene>